<dbReference type="InterPro" id="IPR036869">
    <property type="entry name" value="J_dom_sf"/>
</dbReference>
<protein>
    <submittedName>
        <fullName evidence="2">Heat shock protein DnaJ domain protein</fullName>
    </submittedName>
</protein>
<keyword evidence="1" id="KW-0812">Transmembrane</keyword>
<organism evidence="2 3">
    <name type="scientific">Brevundimonas diminuta 3F5N</name>
    <dbReference type="NCBI Taxonomy" id="1255603"/>
    <lineage>
        <taxon>Bacteria</taxon>
        <taxon>Pseudomonadati</taxon>
        <taxon>Pseudomonadota</taxon>
        <taxon>Alphaproteobacteria</taxon>
        <taxon>Caulobacterales</taxon>
        <taxon>Caulobacteraceae</taxon>
        <taxon>Brevundimonas</taxon>
    </lineage>
</organism>
<dbReference type="AlphaFoldDB" id="A0A1R4FU41"/>
<feature type="transmembrane region" description="Helical" evidence="1">
    <location>
        <begin position="29"/>
        <end position="51"/>
    </location>
</feature>
<dbReference type="OrthoDB" id="9811070at2"/>
<dbReference type="InterPro" id="IPR001623">
    <property type="entry name" value="DnaJ_domain"/>
</dbReference>
<reference evidence="2 3" key="1">
    <citation type="submission" date="2017-02" db="EMBL/GenBank/DDBJ databases">
        <authorList>
            <person name="Peterson S.W."/>
        </authorList>
    </citation>
    <scope>NUCLEOTIDE SEQUENCE [LARGE SCALE GENOMIC DNA]</scope>
    <source>
        <strain evidence="2 3">3F5N</strain>
    </source>
</reference>
<dbReference type="SUPFAM" id="SSF46565">
    <property type="entry name" value="Chaperone J-domain"/>
    <property type="match status" value="1"/>
</dbReference>
<accession>A0A1R4FU41</accession>
<name>A0A1R4FU41_BREDI</name>
<dbReference type="Gene3D" id="1.10.287.110">
    <property type="entry name" value="DnaJ domain"/>
    <property type="match status" value="1"/>
</dbReference>
<keyword evidence="1" id="KW-0472">Membrane</keyword>
<gene>
    <name evidence="2" type="ORF">FM111_06990</name>
</gene>
<dbReference type="CDD" id="cd06257">
    <property type="entry name" value="DnaJ"/>
    <property type="match status" value="1"/>
</dbReference>
<sequence>MGLIWLGLAAVALWAMVRLGRQTERARRGHWRISATILSAALLAGAVFAAARGAWLIAGGMASAGVWLAVQSRIRPVAGRAVQAAEPMSKAEARAILGVAADADAQTIHAAWRRLMARAHPDQGGTEGLAARVNAARDRLLKG</sequence>
<dbReference type="Proteomes" id="UP000195766">
    <property type="component" value="Unassembled WGS sequence"/>
</dbReference>
<evidence type="ECO:0000313" key="2">
    <source>
        <dbReference type="EMBL" id="SJM59347.1"/>
    </source>
</evidence>
<keyword evidence="2" id="KW-0346">Stress response</keyword>
<keyword evidence="1" id="KW-1133">Transmembrane helix</keyword>
<evidence type="ECO:0000313" key="3">
    <source>
        <dbReference type="Proteomes" id="UP000195766"/>
    </source>
</evidence>
<evidence type="ECO:0000256" key="1">
    <source>
        <dbReference type="SAM" id="Phobius"/>
    </source>
</evidence>
<dbReference type="EMBL" id="FUIE01000037">
    <property type="protein sequence ID" value="SJM59347.1"/>
    <property type="molecule type" value="Genomic_DNA"/>
</dbReference>
<proteinExistence type="predicted"/>
<dbReference type="RefSeq" id="WP_087140272.1">
    <property type="nucleotide sequence ID" value="NZ_FUIE01000037.1"/>
</dbReference>